<dbReference type="Gene3D" id="3.40.190.10">
    <property type="entry name" value="Periplasmic binding protein-like II"/>
    <property type="match status" value="2"/>
</dbReference>
<dbReference type="InterPro" id="IPR006311">
    <property type="entry name" value="TAT_signal"/>
</dbReference>
<dbReference type="PANTHER" id="PTHR43649">
    <property type="entry name" value="ARABINOSE-BINDING PROTEIN-RELATED"/>
    <property type="match status" value="1"/>
</dbReference>
<dbReference type="RefSeq" id="WP_179747994.1">
    <property type="nucleotide sequence ID" value="NZ_JACCBU010000001.1"/>
</dbReference>
<dbReference type="InterPro" id="IPR050490">
    <property type="entry name" value="Bact_solute-bd_prot1"/>
</dbReference>
<evidence type="ECO:0000313" key="2">
    <source>
        <dbReference type="EMBL" id="NYE69242.1"/>
    </source>
</evidence>
<accession>A0A7Y9L965</accession>
<dbReference type="AlphaFoldDB" id="A0A7Y9L965"/>
<sequence length="586" mass="65245">MQSKEFKPLQLDRRAFVRAAGIGAAGLAVPGALAACSTEGSGPEKPEGIENVEQKQLGAETPGVIYPDGYVGPRASQKEPFGDPSKSFKVVVQVDAEDVGDWSTNKFSAWLEKRTGVKIEFVQVMVTGTDGSVDMTKINAMLASNELPDAFLNIPFTSDQVSLYGQQGLFVALQDYIETYAPEARRMRQEYPDFDALNRAQDGNTYWFRGINDCFHCRVSPGRAFVNQKYLDAVGAKIPTTTEELRTVLKALKDNDPTPGKNIIPFGASLTNPLDRFVMNAFLYNPGGDRNGGWLRLNDGKVEFVADKPEWREGLRFLRTLYDDGTLPKTSFTMPQEALLKAGNTGRFGVMRGYWWGSFMDLEYKEDALWHDYVPVPPLKGPGGVQYAAWDHYGYASGNLVITSKCSNPEILVQWADAQMELEAVMGAYGGIKDDNWGWAKEGDTAINGKQAVWYSVEFPAPTGTSWDQHSVMYRSNDFRLGQWVDPKQPTFEKDLYEASLVYEPHQQPKEMQLPPLLFDESSAAQKADTAAAIELAVKEHLAKFSTGELDVNDDAAWDAYVAKFETMGMPAYLEIYQQAYDNRPK</sequence>
<evidence type="ECO:0000313" key="3">
    <source>
        <dbReference type="Proteomes" id="UP000569914"/>
    </source>
</evidence>
<dbReference type="SUPFAM" id="SSF53850">
    <property type="entry name" value="Periplasmic binding protein-like II"/>
    <property type="match status" value="1"/>
</dbReference>
<dbReference type="Proteomes" id="UP000569914">
    <property type="component" value="Unassembled WGS sequence"/>
</dbReference>
<keyword evidence="1" id="KW-0732">Signal</keyword>
<dbReference type="PANTHER" id="PTHR43649:SF12">
    <property type="entry name" value="DIACETYLCHITOBIOSE BINDING PROTEIN DASA"/>
    <property type="match status" value="1"/>
</dbReference>
<name>A0A7Y9L965_9ACTN</name>
<comment type="caution">
    <text evidence="2">The sequence shown here is derived from an EMBL/GenBank/DDBJ whole genome shotgun (WGS) entry which is preliminary data.</text>
</comment>
<organism evidence="2 3">
    <name type="scientific">Microlunatus parietis</name>
    <dbReference type="NCBI Taxonomy" id="682979"/>
    <lineage>
        <taxon>Bacteria</taxon>
        <taxon>Bacillati</taxon>
        <taxon>Actinomycetota</taxon>
        <taxon>Actinomycetes</taxon>
        <taxon>Propionibacteriales</taxon>
        <taxon>Propionibacteriaceae</taxon>
        <taxon>Microlunatus</taxon>
    </lineage>
</organism>
<feature type="signal peptide" evidence="1">
    <location>
        <begin position="1"/>
        <end position="34"/>
    </location>
</feature>
<feature type="chain" id="PRO_5031268940" evidence="1">
    <location>
        <begin position="35"/>
        <end position="586"/>
    </location>
</feature>
<gene>
    <name evidence="2" type="ORF">BKA15_000571</name>
</gene>
<reference evidence="2 3" key="1">
    <citation type="submission" date="2020-07" db="EMBL/GenBank/DDBJ databases">
        <title>Sequencing the genomes of 1000 actinobacteria strains.</title>
        <authorList>
            <person name="Klenk H.-P."/>
        </authorList>
    </citation>
    <scope>NUCLEOTIDE SEQUENCE [LARGE SCALE GENOMIC DNA]</scope>
    <source>
        <strain evidence="2 3">DSM 22083</strain>
    </source>
</reference>
<keyword evidence="3" id="KW-1185">Reference proteome</keyword>
<proteinExistence type="predicted"/>
<evidence type="ECO:0000256" key="1">
    <source>
        <dbReference type="SAM" id="SignalP"/>
    </source>
</evidence>
<dbReference type="PROSITE" id="PS51318">
    <property type="entry name" value="TAT"/>
    <property type="match status" value="1"/>
</dbReference>
<protein>
    <submittedName>
        <fullName evidence="2">Putative aldouronate transport system substrate-binding protein</fullName>
    </submittedName>
</protein>
<dbReference type="EMBL" id="JACCBU010000001">
    <property type="protein sequence ID" value="NYE69242.1"/>
    <property type="molecule type" value="Genomic_DNA"/>
</dbReference>